<dbReference type="Proteomes" id="UP000252519">
    <property type="component" value="Unassembled WGS sequence"/>
</dbReference>
<evidence type="ECO:0000313" key="3">
    <source>
        <dbReference type="Proteomes" id="UP000252519"/>
    </source>
</evidence>
<dbReference type="OrthoDB" id="5869388at2759"/>
<dbReference type="EMBL" id="JOJR01001659">
    <property type="protein sequence ID" value="RCN30110.1"/>
    <property type="molecule type" value="Genomic_DNA"/>
</dbReference>
<feature type="region of interest" description="Disordered" evidence="1">
    <location>
        <begin position="1"/>
        <end position="38"/>
    </location>
</feature>
<feature type="compositionally biased region" description="Low complexity" evidence="1">
    <location>
        <begin position="15"/>
        <end position="33"/>
    </location>
</feature>
<accession>A0A368FGW4</accession>
<keyword evidence="3" id="KW-1185">Reference proteome</keyword>
<evidence type="ECO:0000256" key="1">
    <source>
        <dbReference type="SAM" id="MobiDB-lite"/>
    </source>
</evidence>
<evidence type="ECO:0000313" key="2">
    <source>
        <dbReference type="EMBL" id="RCN30110.1"/>
    </source>
</evidence>
<name>A0A368FGW4_ANCCA</name>
<gene>
    <name evidence="2" type="ORF">ANCCAN_24129</name>
</gene>
<dbReference type="STRING" id="29170.A0A368FGW4"/>
<comment type="caution">
    <text evidence="2">The sequence shown here is derived from an EMBL/GenBank/DDBJ whole genome shotgun (WGS) entry which is preliminary data.</text>
</comment>
<sequence length="160" mass="17294">MPTLRSATHNKNRRASPPSSSATSAMNSSSSQPTNPSGEYVVSQLQAILTEKAPEGLPLLNQLLKILKPDPRELVEAEKRSRSIVLSGVPEAAVGTPAVERQEHTERAVMDILGVLEIEARPVESCICRGIKKGTDSSYHPELRPYFHSQIDDAGGASPR</sequence>
<reference evidence="2 3" key="1">
    <citation type="submission" date="2014-10" db="EMBL/GenBank/DDBJ databases">
        <title>Draft genome of the hookworm Ancylostoma caninum.</title>
        <authorList>
            <person name="Mitreva M."/>
        </authorList>
    </citation>
    <scope>NUCLEOTIDE SEQUENCE [LARGE SCALE GENOMIC DNA]</scope>
    <source>
        <strain evidence="2 3">Baltimore</strain>
    </source>
</reference>
<proteinExistence type="predicted"/>
<protein>
    <submittedName>
        <fullName evidence="2">Uncharacterized protein</fullName>
    </submittedName>
</protein>
<organism evidence="2 3">
    <name type="scientific">Ancylostoma caninum</name>
    <name type="common">Dog hookworm</name>
    <dbReference type="NCBI Taxonomy" id="29170"/>
    <lineage>
        <taxon>Eukaryota</taxon>
        <taxon>Metazoa</taxon>
        <taxon>Ecdysozoa</taxon>
        <taxon>Nematoda</taxon>
        <taxon>Chromadorea</taxon>
        <taxon>Rhabditida</taxon>
        <taxon>Rhabditina</taxon>
        <taxon>Rhabditomorpha</taxon>
        <taxon>Strongyloidea</taxon>
        <taxon>Ancylostomatidae</taxon>
        <taxon>Ancylostomatinae</taxon>
        <taxon>Ancylostoma</taxon>
    </lineage>
</organism>
<dbReference type="AlphaFoldDB" id="A0A368FGW4"/>